<feature type="domain" description="Transposase IS4-like" evidence="2">
    <location>
        <begin position="139"/>
        <end position="364"/>
    </location>
</feature>
<dbReference type="KEGG" id="aagg:ETAA8_35550"/>
<dbReference type="RefSeq" id="WP_145083689.1">
    <property type="nucleotide sequence ID" value="NZ_CP036274.1"/>
</dbReference>
<dbReference type="PANTHER" id="PTHR37529:SF1">
    <property type="entry name" value="TRANSPOSASE INSG FOR INSERTION SEQUENCE ELEMENT IS4-RELATED"/>
    <property type="match status" value="1"/>
</dbReference>
<dbReference type="EMBL" id="CP036274">
    <property type="protein sequence ID" value="QDU28453.1"/>
    <property type="molecule type" value="Genomic_DNA"/>
</dbReference>
<dbReference type="GO" id="GO:0003677">
    <property type="term" value="F:DNA binding"/>
    <property type="evidence" value="ECO:0007669"/>
    <property type="project" value="InterPro"/>
</dbReference>
<dbReference type="EMBL" id="CP036274">
    <property type="protein sequence ID" value="QDU25413.1"/>
    <property type="molecule type" value="Genomic_DNA"/>
</dbReference>
<evidence type="ECO:0000313" key="3">
    <source>
        <dbReference type="EMBL" id="QDU25180.1"/>
    </source>
</evidence>
<keyword evidence="14" id="KW-1185">Reference proteome</keyword>
<feature type="compositionally biased region" description="Basic residues" evidence="1">
    <location>
        <begin position="165"/>
        <end position="182"/>
    </location>
</feature>
<dbReference type="EMBL" id="CP036274">
    <property type="protein sequence ID" value="QDU26232.1"/>
    <property type="molecule type" value="Genomic_DNA"/>
</dbReference>
<dbReference type="GO" id="GO:0006313">
    <property type="term" value="P:DNA transposition"/>
    <property type="evidence" value="ECO:0007669"/>
    <property type="project" value="InterPro"/>
</dbReference>
<dbReference type="Proteomes" id="UP000315017">
    <property type="component" value="Chromosome"/>
</dbReference>
<dbReference type="EMBL" id="CP036274">
    <property type="protein sequence ID" value="QDU25180.1"/>
    <property type="molecule type" value="Genomic_DNA"/>
</dbReference>
<dbReference type="KEGG" id="aagg:ETAA8_04810"/>
<evidence type="ECO:0000259" key="2">
    <source>
        <dbReference type="Pfam" id="PF01609"/>
    </source>
</evidence>
<evidence type="ECO:0000313" key="4">
    <source>
        <dbReference type="EMBL" id="QDU25413.1"/>
    </source>
</evidence>
<dbReference type="OrthoDB" id="290144at2"/>
<feature type="region of interest" description="Disordered" evidence="1">
    <location>
        <begin position="148"/>
        <end position="182"/>
    </location>
</feature>
<dbReference type="Gene3D" id="3.90.350.10">
    <property type="entry name" value="Transposase Inhibitor Protein From Tn5, Chain A, domain 1"/>
    <property type="match status" value="1"/>
</dbReference>
<dbReference type="KEGG" id="aagg:ETAA8_06770"/>
<proteinExistence type="predicted"/>
<dbReference type="InterPro" id="IPR002559">
    <property type="entry name" value="Transposase_11"/>
</dbReference>
<dbReference type="EMBL" id="CP036274">
    <property type="protein sequence ID" value="QDU31713.1"/>
    <property type="molecule type" value="Genomic_DNA"/>
</dbReference>
<evidence type="ECO:0000313" key="14">
    <source>
        <dbReference type="Proteomes" id="UP000315017"/>
    </source>
</evidence>
<dbReference type="EMBL" id="CP036274">
    <property type="protein sequence ID" value="QDU31064.1"/>
    <property type="molecule type" value="Genomic_DNA"/>
</dbReference>
<gene>
    <name evidence="3" type="ORF">ETAA8_02420</name>
    <name evidence="4" type="ORF">ETAA8_04810</name>
    <name evidence="5" type="ORF">ETAA8_06770</name>
    <name evidence="6" type="ORF">ETAA8_07180</name>
    <name evidence="7" type="ORF">ETAA8_10820</name>
    <name evidence="8" type="ORF">ETAA8_13080</name>
    <name evidence="9" type="ORF">ETAA8_35530</name>
    <name evidence="10" type="ORF">ETAA8_35550</name>
    <name evidence="11" type="ORF">ETAA8_62170</name>
    <name evidence="12" type="ORF">ETAA8_65650</name>
    <name evidence="13" type="ORF">ETAA8_68730</name>
</gene>
<dbReference type="KEGG" id="aagg:ETAA8_65650"/>
<dbReference type="EMBL" id="CP036274">
    <property type="protein sequence ID" value="QDU25607.1"/>
    <property type="molecule type" value="Genomic_DNA"/>
</dbReference>
<accession>A0A517Y595</accession>
<dbReference type="SUPFAM" id="SSF53098">
    <property type="entry name" value="Ribonuclease H-like"/>
    <property type="match status" value="1"/>
</dbReference>
<dbReference type="EMBL" id="CP036274">
    <property type="protein sequence ID" value="QDU28455.1"/>
    <property type="molecule type" value="Genomic_DNA"/>
</dbReference>
<evidence type="ECO:0000313" key="11">
    <source>
        <dbReference type="EMBL" id="QDU31064.1"/>
    </source>
</evidence>
<reference evidence="4 14" key="1">
    <citation type="submission" date="2019-02" db="EMBL/GenBank/DDBJ databases">
        <title>Deep-cultivation of Planctomycetes and their phenomic and genomic characterization uncovers novel biology.</title>
        <authorList>
            <person name="Wiegand S."/>
            <person name="Jogler M."/>
            <person name="Boedeker C."/>
            <person name="Pinto D."/>
            <person name="Vollmers J."/>
            <person name="Rivas-Marin E."/>
            <person name="Kohn T."/>
            <person name="Peeters S.H."/>
            <person name="Heuer A."/>
            <person name="Rast P."/>
            <person name="Oberbeckmann S."/>
            <person name="Bunk B."/>
            <person name="Jeske O."/>
            <person name="Meyerdierks A."/>
            <person name="Storesund J.E."/>
            <person name="Kallscheuer N."/>
            <person name="Luecker S."/>
            <person name="Lage O.M."/>
            <person name="Pohl T."/>
            <person name="Merkel B.J."/>
            <person name="Hornburger P."/>
            <person name="Mueller R.-W."/>
            <person name="Bruemmer F."/>
            <person name="Labrenz M."/>
            <person name="Spormann A.M."/>
            <person name="Op den Camp H."/>
            <person name="Overmann J."/>
            <person name="Amann R."/>
            <person name="Jetten M.S.M."/>
            <person name="Mascher T."/>
            <person name="Medema M.H."/>
            <person name="Devos D.P."/>
            <person name="Kaster A.-K."/>
            <person name="Ovreas L."/>
            <person name="Rohde M."/>
            <person name="Galperin M.Y."/>
            <person name="Jogler C."/>
        </authorList>
    </citation>
    <scope>NUCLEOTIDE SEQUENCE [LARGE SCALE GENOMIC DNA]</scope>
    <source>
        <strain evidence="4 14">ETA_A8</strain>
    </source>
</reference>
<protein>
    <submittedName>
        <fullName evidence="4">Transposase DDE domain protein</fullName>
    </submittedName>
</protein>
<evidence type="ECO:0000313" key="12">
    <source>
        <dbReference type="EMBL" id="QDU31408.1"/>
    </source>
</evidence>
<evidence type="ECO:0000313" key="6">
    <source>
        <dbReference type="EMBL" id="QDU25648.1"/>
    </source>
</evidence>
<dbReference type="PANTHER" id="PTHR37529">
    <property type="entry name" value="TRANSPOSASE INSG FOR INSERTION SEQUENCE ELEMENT IS4-RELATED"/>
    <property type="match status" value="1"/>
</dbReference>
<dbReference type="KEGG" id="aagg:ETAA8_13080"/>
<dbReference type="EMBL" id="CP036274">
    <property type="protein sequence ID" value="QDU25648.1"/>
    <property type="molecule type" value="Genomic_DNA"/>
</dbReference>
<dbReference type="AlphaFoldDB" id="A0A517Y595"/>
<dbReference type="KEGG" id="aagg:ETAA8_02420"/>
<name>A0A517Y595_9BACT</name>
<evidence type="ECO:0000313" key="7">
    <source>
        <dbReference type="EMBL" id="QDU26010.1"/>
    </source>
</evidence>
<evidence type="ECO:0000313" key="10">
    <source>
        <dbReference type="EMBL" id="QDU28455.1"/>
    </source>
</evidence>
<dbReference type="Pfam" id="PF01609">
    <property type="entry name" value="DDE_Tnp_1"/>
    <property type="match status" value="1"/>
</dbReference>
<dbReference type="KEGG" id="aagg:ETAA8_10820"/>
<organism evidence="4 14">
    <name type="scientific">Anatilimnocola aggregata</name>
    <dbReference type="NCBI Taxonomy" id="2528021"/>
    <lineage>
        <taxon>Bacteria</taxon>
        <taxon>Pseudomonadati</taxon>
        <taxon>Planctomycetota</taxon>
        <taxon>Planctomycetia</taxon>
        <taxon>Pirellulales</taxon>
        <taxon>Pirellulaceae</taxon>
        <taxon>Anatilimnocola</taxon>
    </lineage>
</organism>
<feature type="region of interest" description="Disordered" evidence="1">
    <location>
        <begin position="427"/>
        <end position="450"/>
    </location>
</feature>
<dbReference type="GO" id="GO:0004803">
    <property type="term" value="F:transposase activity"/>
    <property type="evidence" value="ECO:0007669"/>
    <property type="project" value="InterPro"/>
</dbReference>
<evidence type="ECO:0000313" key="13">
    <source>
        <dbReference type="EMBL" id="QDU31713.1"/>
    </source>
</evidence>
<evidence type="ECO:0000313" key="8">
    <source>
        <dbReference type="EMBL" id="QDU26232.1"/>
    </source>
</evidence>
<dbReference type="InterPro" id="IPR012337">
    <property type="entry name" value="RNaseH-like_sf"/>
</dbReference>
<evidence type="ECO:0000313" key="9">
    <source>
        <dbReference type="EMBL" id="QDU28453.1"/>
    </source>
</evidence>
<dbReference type="KEGG" id="aagg:ETAA8_62170"/>
<dbReference type="KEGG" id="aagg:ETAA8_68730"/>
<dbReference type="EMBL" id="CP036274">
    <property type="protein sequence ID" value="QDU31408.1"/>
    <property type="molecule type" value="Genomic_DNA"/>
</dbReference>
<dbReference type="KEGG" id="aagg:ETAA8_35530"/>
<dbReference type="EMBL" id="CP036274">
    <property type="protein sequence ID" value="QDU26010.1"/>
    <property type="molecule type" value="Genomic_DNA"/>
</dbReference>
<feature type="compositionally biased region" description="Basic and acidic residues" evidence="1">
    <location>
        <begin position="148"/>
        <end position="164"/>
    </location>
</feature>
<dbReference type="KEGG" id="aagg:ETAA8_07180"/>
<evidence type="ECO:0000313" key="5">
    <source>
        <dbReference type="EMBL" id="QDU25607.1"/>
    </source>
</evidence>
<evidence type="ECO:0000256" key="1">
    <source>
        <dbReference type="SAM" id="MobiDB-lite"/>
    </source>
</evidence>
<sequence>MSHQDPSRSQQGRSQVVVAEFQADQLKQSLERLLGEGDWGAIRFRDDCTWGPRQLAATALLWAWSDELTLGDRFFAARRLAQFLFAPQQEFASSVQAFMKLLLRWTVLLVGVLQVTFRRQMQRALPTLWRVHGLVLFGIDGSRVDVPRSKSHEAAHAPVRDGKGRKLKRNRRQKPRTAIHSRKASVPQMWLTLLFHVGTGLPWSWRIGPTGSSEREHWLAMLDELPSNALITADAGFVGYDCLRAVVNSGRHFLVRVGSNVRLLYKLGFSREVVGTVYLWPDRAARRSQPPLVLRLVVATGGKYPVYLLTSVGEEELSRGQVLDVYRRRWGVELFFRHLKQTYQRRKLRSTNAAHARLELEWSLLGLWSMALDAQVQATRVQLDPTQLSLAGVWRTYRRLMRDYRHPLARQQSLPHQLPQAVRDTYERANKSSRNYPRKKRPDPPAGSPEFLLATKSQIHRARYLTTAA</sequence>